<dbReference type="InterPro" id="IPR002125">
    <property type="entry name" value="CMP_dCMP_dom"/>
</dbReference>
<dbReference type="Gene3D" id="3.40.140.10">
    <property type="entry name" value="Cytidine Deaminase, domain 2"/>
    <property type="match status" value="1"/>
</dbReference>
<dbReference type="PROSITE" id="PS51747">
    <property type="entry name" value="CYT_DCMP_DEAMINASES_2"/>
    <property type="match status" value="1"/>
</dbReference>
<dbReference type="CDD" id="cd01283">
    <property type="entry name" value="cytidine_deaminase"/>
    <property type="match status" value="1"/>
</dbReference>
<feature type="domain" description="CMP/dCMP-type deaminase" evidence="5">
    <location>
        <begin position="47"/>
        <end position="184"/>
    </location>
</feature>
<dbReference type="PANTHER" id="PTHR11644">
    <property type="entry name" value="CYTIDINE DEAMINASE"/>
    <property type="match status" value="1"/>
</dbReference>
<evidence type="ECO:0000256" key="1">
    <source>
        <dbReference type="ARBA" id="ARBA00006576"/>
    </source>
</evidence>
<evidence type="ECO:0000313" key="6">
    <source>
        <dbReference type="EMBL" id="MFC3879019.1"/>
    </source>
</evidence>
<comment type="caution">
    <text evidence="6">The sequence shown here is derived from an EMBL/GenBank/DDBJ whole genome shotgun (WGS) entry which is preliminary data.</text>
</comment>
<accession>A0ABV8AMQ4</accession>
<keyword evidence="2" id="KW-0479">Metal-binding</keyword>
<dbReference type="EC" id="3.5.4.5" evidence="6"/>
<dbReference type="InterPro" id="IPR016193">
    <property type="entry name" value="Cytidine_deaminase-like"/>
</dbReference>
<sequence length="186" mass="20613">MEKSSLLIQFPEQKLTLLIQDSLKLVLMGKMNFEAKIELVQREDLSEAEQELLAASQEILKDAYAPYSKYKVGAAVQLKSGIILKSSNQENVSFPVGICAEQSLLAFAGANYPKDAPRMLAISAQREGDEVFAKVSPCGMCRQAILEFENRFEHPIQLLIQYPDGQVVRIDGIQNLLPLSLGDLSL</sequence>
<dbReference type="InterPro" id="IPR016192">
    <property type="entry name" value="APOBEC/CMP_deaminase_Zn-bd"/>
</dbReference>
<dbReference type="RefSeq" id="WP_377903043.1">
    <property type="nucleotide sequence ID" value="NZ_JBHRZS010000003.1"/>
</dbReference>
<evidence type="ECO:0000256" key="4">
    <source>
        <dbReference type="ARBA" id="ARBA00022833"/>
    </source>
</evidence>
<evidence type="ECO:0000256" key="2">
    <source>
        <dbReference type="ARBA" id="ARBA00022723"/>
    </source>
</evidence>
<keyword evidence="3 6" id="KW-0378">Hydrolase</keyword>
<keyword evidence="4" id="KW-0862">Zinc</keyword>
<dbReference type="Pfam" id="PF00383">
    <property type="entry name" value="dCMP_cyt_deam_1"/>
    <property type="match status" value="1"/>
</dbReference>
<keyword evidence="7" id="KW-1185">Reference proteome</keyword>
<dbReference type="SUPFAM" id="SSF53927">
    <property type="entry name" value="Cytidine deaminase-like"/>
    <property type="match status" value="1"/>
</dbReference>
<evidence type="ECO:0000256" key="3">
    <source>
        <dbReference type="ARBA" id="ARBA00022801"/>
    </source>
</evidence>
<dbReference type="PANTHER" id="PTHR11644:SF2">
    <property type="entry name" value="CYTIDINE DEAMINASE"/>
    <property type="match status" value="1"/>
</dbReference>
<proteinExistence type="inferred from homology"/>
<evidence type="ECO:0000313" key="7">
    <source>
        <dbReference type="Proteomes" id="UP001595805"/>
    </source>
</evidence>
<dbReference type="NCBIfam" id="NF004064">
    <property type="entry name" value="PRK05578.1"/>
    <property type="match status" value="1"/>
</dbReference>
<reference evidence="7" key="1">
    <citation type="journal article" date="2019" name="Int. J. Syst. Evol. Microbiol.">
        <title>The Global Catalogue of Microorganisms (GCM) 10K type strain sequencing project: providing services to taxonomists for standard genome sequencing and annotation.</title>
        <authorList>
            <consortium name="The Broad Institute Genomics Platform"/>
            <consortium name="The Broad Institute Genome Sequencing Center for Infectious Disease"/>
            <person name="Wu L."/>
            <person name="Ma J."/>
        </authorList>
    </citation>
    <scope>NUCLEOTIDE SEQUENCE [LARGE SCALE GENOMIC DNA]</scope>
    <source>
        <strain evidence="7">CCUG 60523</strain>
    </source>
</reference>
<protein>
    <submittedName>
        <fullName evidence="6">Cytidine deaminase</fullName>
        <ecNumber evidence="6">3.5.4.5</ecNumber>
    </submittedName>
</protein>
<name>A0ABV8AMQ4_9BACT</name>
<dbReference type="GO" id="GO:0004126">
    <property type="term" value="F:cytidine deaminase activity"/>
    <property type="evidence" value="ECO:0007669"/>
    <property type="project" value="UniProtKB-EC"/>
</dbReference>
<evidence type="ECO:0000259" key="5">
    <source>
        <dbReference type="PROSITE" id="PS51747"/>
    </source>
</evidence>
<dbReference type="EMBL" id="JBHRZS010000003">
    <property type="protein sequence ID" value="MFC3879019.1"/>
    <property type="molecule type" value="Genomic_DNA"/>
</dbReference>
<comment type="similarity">
    <text evidence="1">Belongs to the cytidine and deoxycytidylate deaminase family.</text>
</comment>
<gene>
    <name evidence="6" type="ORF">ACFOSV_02470</name>
</gene>
<dbReference type="PROSITE" id="PS00903">
    <property type="entry name" value="CYT_DCMP_DEAMINASES_1"/>
    <property type="match status" value="1"/>
</dbReference>
<organism evidence="6 7">
    <name type="scientific">Algoriphagus namhaensis</name>
    <dbReference type="NCBI Taxonomy" id="915353"/>
    <lineage>
        <taxon>Bacteria</taxon>
        <taxon>Pseudomonadati</taxon>
        <taxon>Bacteroidota</taxon>
        <taxon>Cytophagia</taxon>
        <taxon>Cytophagales</taxon>
        <taxon>Cyclobacteriaceae</taxon>
        <taxon>Algoriphagus</taxon>
    </lineage>
</organism>
<dbReference type="InterPro" id="IPR050202">
    <property type="entry name" value="Cyt/Deoxycyt_deaminase"/>
</dbReference>
<dbReference type="Proteomes" id="UP001595805">
    <property type="component" value="Unassembled WGS sequence"/>
</dbReference>